<gene>
    <name evidence="3" type="primary">LOC106808376</name>
</gene>
<proteinExistence type="predicted"/>
<evidence type="ECO:0000313" key="2">
    <source>
        <dbReference type="Proteomes" id="UP000695022"/>
    </source>
</evidence>
<dbReference type="InterPro" id="IPR056290">
    <property type="entry name" value="CEPT76/DRC7_peptidase-like_dom"/>
</dbReference>
<dbReference type="Pfam" id="PF24656">
    <property type="entry name" value="CEPT76_peptidase"/>
    <property type="match status" value="1"/>
</dbReference>
<reference evidence="3" key="1">
    <citation type="submission" date="2025-08" db="UniProtKB">
        <authorList>
            <consortium name="RefSeq"/>
        </authorList>
    </citation>
    <scope>IDENTIFICATION</scope>
</reference>
<keyword evidence="2" id="KW-1185">Reference proteome</keyword>
<name>A0ABM1E2Z1_PRICU</name>
<dbReference type="RefSeq" id="XP_014666562.1">
    <property type="nucleotide sequence ID" value="XM_014811076.1"/>
</dbReference>
<protein>
    <submittedName>
        <fullName evidence="3">Coiled-coil and C2 domain-containing protein 2A-like</fullName>
    </submittedName>
</protein>
<evidence type="ECO:0000259" key="1">
    <source>
        <dbReference type="Pfam" id="PF24656"/>
    </source>
</evidence>
<feature type="domain" description="CEP76/DRC7 peptidase-like" evidence="1">
    <location>
        <begin position="1"/>
        <end position="106"/>
    </location>
</feature>
<dbReference type="PANTHER" id="PTHR20837">
    <property type="entry name" value="CENTROSOMAL PROTEIN-RELATED"/>
    <property type="match status" value="1"/>
</dbReference>
<dbReference type="InterPro" id="IPR052434">
    <property type="entry name" value="Tectonic-like_complex_comp"/>
</dbReference>
<evidence type="ECO:0000313" key="3">
    <source>
        <dbReference type="RefSeq" id="XP_014666562.1"/>
    </source>
</evidence>
<sequence length="272" mass="30235">MLCGDEDEHAVLLCNYFLHLNKQAWLCIGSAVPEGRTVYVLTREDGGKFWLWCASTGHTTAPRQLLPLQAVWCLINQENIWANMQKNEQPSRMSFNLTKVSDWKPLFSKSYLRPALTSVQPESLVYASPISNKLRISKNALNALCERKSWSGAPYTSRDGIATARRYSASSYPGKSGTNISHLRKLEESHGAAAAEEHGAELQSLLTSYKVLGFPLNMAYTDIAAVVQQVAATRVHAVETSDVEFALAVYIHAYPGNVLSVWVYVGSLVRRR</sequence>
<dbReference type="GeneID" id="106808376"/>
<organism evidence="2 3">
    <name type="scientific">Priapulus caudatus</name>
    <name type="common">Priapulid worm</name>
    <dbReference type="NCBI Taxonomy" id="37621"/>
    <lineage>
        <taxon>Eukaryota</taxon>
        <taxon>Metazoa</taxon>
        <taxon>Ecdysozoa</taxon>
        <taxon>Scalidophora</taxon>
        <taxon>Priapulida</taxon>
        <taxon>Priapulimorpha</taxon>
        <taxon>Priapulimorphida</taxon>
        <taxon>Priapulidae</taxon>
        <taxon>Priapulus</taxon>
    </lineage>
</organism>
<dbReference type="PANTHER" id="PTHR20837:SF0">
    <property type="entry name" value="COILED-COIL AND C2 DOMAIN-CONTAINING PROTEIN 2A"/>
    <property type="match status" value="1"/>
</dbReference>
<accession>A0ABM1E2Z1</accession>
<dbReference type="Proteomes" id="UP000695022">
    <property type="component" value="Unplaced"/>
</dbReference>